<feature type="transmembrane region" description="Helical" evidence="1">
    <location>
        <begin position="42"/>
        <end position="59"/>
    </location>
</feature>
<sequence>MTTDSRQKNTRTDRIDLRSTPTARDFREAHRAHARSTRAGRLRLALTLALTVAVTAVGVRGGSVTVLSLVMGVAYLFFALVFLPRAQAGRAAARAAEHGGQRVRLDADGVRVTEGGEQRRYAWGEIARHLETEHLFLLIGTDRAQSCLAVLPKEGSGDRLRTLLENRPAAERPN</sequence>
<dbReference type="Proteomes" id="UP001550850">
    <property type="component" value="Unassembled WGS sequence"/>
</dbReference>
<evidence type="ECO:0000259" key="2">
    <source>
        <dbReference type="Pfam" id="PF14317"/>
    </source>
</evidence>
<comment type="caution">
    <text evidence="3">The sequence shown here is derived from an EMBL/GenBank/DDBJ whole genome shotgun (WGS) entry which is preliminary data.</text>
</comment>
<name>A0ABV2YNX8_9ACTN</name>
<dbReference type="InterPro" id="IPR025588">
    <property type="entry name" value="YcxB-like_C"/>
</dbReference>
<reference evidence="3 4" key="1">
    <citation type="submission" date="2024-06" db="EMBL/GenBank/DDBJ databases">
        <title>The Natural Products Discovery Center: Release of the First 8490 Sequenced Strains for Exploring Actinobacteria Biosynthetic Diversity.</title>
        <authorList>
            <person name="Kalkreuter E."/>
            <person name="Kautsar S.A."/>
            <person name="Yang D."/>
            <person name="Bader C.D."/>
            <person name="Teijaro C.N."/>
            <person name="Fluegel L."/>
            <person name="Davis C.M."/>
            <person name="Simpson J.R."/>
            <person name="Lauterbach L."/>
            <person name="Steele A.D."/>
            <person name="Gui C."/>
            <person name="Meng S."/>
            <person name="Li G."/>
            <person name="Viehrig K."/>
            <person name="Ye F."/>
            <person name="Su P."/>
            <person name="Kiefer A.F."/>
            <person name="Nichols A."/>
            <person name="Cepeda A.J."/>
            <person name="Yan W."/>
            <person name="Fan B."/>
            <person name="Jiang Y."/>
            <person name="Adhikari A."/>
            <person name="Zheng C.-J."/>
            <person name="Schuster L."/>
            <person name="Cowan T.M."/>
            <person name="Smanski M.J."/>
            <person name="Chevrette M.G."/>
            <person name="De Carvalho L.P.S."/>
            <person name="Shen B."/>
        </authorList>
    </citation>
    <scope>NUCLEOTIDE SEQUENCE [LARGE SCALE GENOMIC DNA]</scope>
    <source>
        <strain evidence="3 4">NPDC038104</strain>
    </source>
</reference>
<feature type="domain" description="YcxB-like C-terminal" evidence="2">
    <location>
        <begin position="105"/>
        <end position="155"/>
    </location>
</feature>
<dbReference type="EMBL" id="JBEZUR010000057">
    <property type="protein sequence ID" value="MEU3557423.1"/>
    <property type="molecule type" value="Genomic_DNA"/>
</dbReference>
<keyword evidence="1" id="KW-0472">Membrane</keyword>
<organism evidence="3 4">
    <name type="scientific">Streptomyces fragilis</name>
    <dbReference type="NCBI Taxonomy" id="67301"/>
    <lineage>
        <taxon>Bacteria</taxon>
        <taxon>Bacillati</taxon>
        <taxon>Actinomycetota</taxon>
        <taxon>Actinomycetes</taxon>
        <taxon>Kitasatosporales</taxon>
        <taxon>Streptomycetaceae</taxon>
        <taxon>Streptomyces</taxon>
    </lineage>
</organism>
<protein>
    <submittedName>
        <fullName evidence="3">YcxB family protein</fullName>
    </submittedName>
</protein>
<proteinExistence type="predicted"/>
<dbReference type="RefSeq" id="WP_108955595.1">
    <property type="nucleotide sequence ID" value="NZ_BEVZ01000006.1"/>
</dbReference>
<keyword evidence="1" id="KW-0812">Transmembrane</keyword>
<dbReference type="Pfam" id="PF14317">
    <property type="entry name" value="YcxB"/>
    <property type="match status" value="1"/>
</dbReference>
<feature type="transmembrane region" description="Helical" evidence="1">
    <location>
        <begin position="65"/>
        <end position="84"/>
    </location>
</feature>
<evidence type="ECO:0000256" key="1">
    <source>
        <dbReference type="SAM" id="Phobius"/>
    </source>
</evidence>
<gene>
    <name evidence="3" type="ORF">AB0E65_24890</name>
</gene>
<keyword evidence="1" id="KW-1133">Transmembrane helix</keyword>
<evidence type="ECO:0000313" key="4">
    <source>
        <dbReference type="Proteomes" id="UP001550850"/>
    </source>
</evidence>
<keyword evidence="4" id="KW-1185">Reference proteome</keyword>
<evidence type="ECO:0000313" key="3">
    <source>
        <dbReference type="EMBL" id="MEU3557423.1"/>
    </source>
</evidence>
<accession>A0ABV2YNX8</accession>